<sequence>MSICFDKIRIGNLRVKDRAILATYELEVDGVRKEYDLIEVYEGSIRDIRGIEEIAALISIVPAINYTLFAKEIDIEFPIHELDLKFFMDMSEITARDIFVNRIVKRTGLIKDEFIPDPESLRPEDASPKAEVNAKIGSTVLDYSGDELKCGVMVSGGKDSLLSFMLLKEAGCEVHPFFFNESGRHWHVSLKAYRYFRAEESRTSRVWSNVDRLFNFIESNMRILVKDFRKKTKEIYPIRLFWFEHWAFSFLPIMMRRGIGNIIFGNEYDDPSSVPSYFKGIKHYNAVYDQSQDFEDYMTNWFKERGLGIKQWSPIRSISGLIVQRILYRRYKDIMKLQMSCHTPRYASGELRPCGSCYKCIGIRIFLLANGVDPKIIGYGDELSDIVEHVEAGKYRLDEDELEHSLYLISERLGVKLPRVHPHPEVETVRFNDVTARVDHIPYPELRRKIFNIIEEYVNGYSILRDGKWVRVGREELGL</sequence>
<protein>
    <submittedName>
        <fullName evidence="1">Uncharacterized protein</fullName>
    </submittedName>
</protein>
<proteinExistence type="predicted"/>
<organism evidence="1 2">
    <name type="scientific">Candidatus Korarchaeum cryptofilum</name>
    <dbReference type="NCBI Taxonomy" id="498846"/>
    <lineage>
        <taxon>Archaea</taxon>
        <taxon>Thermoproteota</taxon>
        <taxon>Candidatus Korarchaeia</taxon>
        <taxon>Candidatus Korarchaeales</taxon>
        <taxon>Candidatus Korarchaeaceae</taxon>
        <taxon>Candidatus Korarchaeum</taxon>
    </lineage>
</organism>
<dbReference type="EMBL" id="RCOR01000042">
    <property type="protein sequence ID" value="RSN67696.1"/>
    <property type="molecule type" value="Genomic_DNA"/>
</dbReference>
<dbReference type="SUPFAM" id="SSF52402">
    <property type="entry name" value="Adenine nucleotide alpha hydrolases-like"/>
    <property type="match status" value="1"/>
</dbReference>
<accession>A0A429G1M8</accession>
<dbReference type="Gene3D" id="3.40.50.620">
    <property type="entry name" value="HUPs"/>
    <property type="match status" value="1"/>
</dbReference>
<dbReference type="AlphaFoldDB" id="A0A429G1M8"/>
<evidence type="ECO:0000313" key="1">
    <source>
        <dbReference type="EMBL" id="RSN67696.1"/>
    </source>
</evidence>
<reference evidence="1 2" key="1">
    <citation type="submission" date="2018-10" db="EMBL/GenBank/DDBJ databases">
        <title>Co-occurring genomic capacity for anaerobic methane metabolism and dissimilatory sulfite reduction discovered in the Korarchaeota.</title>
        <authorList>
            <person name="Mckay L.J."/>
            <person name="Dlakic M."/>
            <person name="Fields M.W."/>
            <person name="Delmont T.O."/>
            <person name="Eren A.M."/>
            <person name="Jay Z.J."/>
            <person name="Klingelsmith K.B."/>
            <person name="Rusch D.B."/>
            <person name="Inskeep W.P."/>
        </authorList>
    </citation>
    <scope>NUCLEOTIDE SEQUENCE [LARGE SCALE GENOMIC DNA]</scope>
    <source>
        <strain evidence="1 2">WS</strain>
    </source>
</reference>
<dbReference type="RefSeq" id="WP_125742547.1">
    <property type="nucleotide sequence ID" value="NZ_RCOR01000042.1"/>
</dbReference>
<evidence type="ECO:0000313" key="2">
    <source>
        <dbReference type="Proteomes" id="UP000278149"/>
    </source>
</evidence>
<comment type="caution">
    <text evidence="1">The sequence shown here is derived from an EMBL/GenBank/DDBJ whole genome shotgun (WGS) entry which is preliminary data.</text>
</comment>
<dbReference type="InterPro" id="IPR014729">
    <property type="entry name" value="Rossmann-like_a/b/a_fold"/>
</dbReference>
<dbReference type="Proteomes" id="UP000278149">
    <property type="component" value="Unassembled WGS sequence"/>
</dbReference>
<gene>
    <name evidence="1" type="ORF">D9Q81_07840</name>
</gene>
<name>A0A429G1M8_9CREN</name>